<accession>A0A4T0X2U3</accession>
<gene>
    <name evidence="2" type="ORF">CANINC_001756</name>
</gene>
<evidence type="ECO:0000313" key="3">
    <source>
        <dbReference type="Proteomes" id="UP000307173"/>
    </source>
</evidence>
<feature type="region of interest" description="Disordered" evidence="1">
    <location>
        <begin position="1"/>
        <end position="39"/>
    </location>
</feature>
<keyword evidence="3" id="KW-1185">Reference proteome</keyword>
<dbReference type="EMBL" id="SELW01000280">
    <property type="protein sequence ID" value="TID29637.1"/>
    <property type="molecule type" value="Genomic_DNA"/>
</dbReference>
<dbReference type="Proteomes" id="UP000307173">
    <property type="component" value="Unassembled WGS sequence"/>
</dbReference>
<comment type="caution">
    <text evidence="2">The sequence shown here is derived from an EMBL/GenBank/DDBJ whole genome shotgun (WGS) entry which is preliminary data.</text>
</comment>
<proteinExistence type="predicted"/>
<organism evidence="2 3">
    <name type="scientific">Pichia inconspicua</name>
    <dbReference type="NCBI Taxonomy" id="52247"/>
    <lineage>
        <taxon>Eukaryota</taxon>
        <taxon>Fungi</taxon>
        <taxon>Dikarya</taxon>
        <taxon>Ascomycota</taxon>
        <taxon>Saccharomycotina</taxon>
        <taxon>Pichiomycetes</taxon>
        <taxon>Pichiales</taxon>
        <taxon>Pichiaceae</taxon>
        <taxon>Pichia</taxon>
    </lineage>
</organism>
<dbReference type="OrthoDB" id="3997887at2759"/>
<protein>
    <submittedName>
        <fullName evidence="2">Uncharacterized protein</fullName>
    </submittedName>
</protein>
<feature type="compositionally biased region" description="Polar residues" evidence="1">
    <location>
        <begin position="1"/>
        <end position="34"/>
    </location>
</feature>
<dbReference type="AlphaFoldDB" id="A0A4T0X2U3"/>
<evidence type="ECO:0000256" key="1">
    <source>
        <dbReference type="SAM" id="MobiDB-lite"/>
    </source>
</evidence>
<name>A0A4T0X2U3_9ASCO</name>
<reference evidence="2 3" key="1">
    <citation type="journal article" date="2019" name="Front. Genet.">
        <title>Whole-Genome Sequencing of the Opportunistic Yeast Pathogen Candida inconspicua Uncovers Its Hybrid Origin.</title>
        <authorList>
            <person name="Mixao V."/>
            <person name="Hansen A.P."/>
            <person name="Saus E."/>
            <person name="Boekhout T."/>
            <person name="Lass-Florl C."/>
            <person name="Gabaldon T."/>
        </authorList>
    </citation>
    <scope>NUCLEOTIDE SEQUENCE [LARGE SCALE GENOMIC DNA]</scope>
    <source>
        <strain evidence="2 3">CBS 180</strain>
    </source>
</reference>
<sequence>MDLSDLTNSEPSQPESHVSELKLSTSDATNQGNDEFNDQKVENAKEALENNISNSRSTSEYRALYNHLLNKFKAARDISRLLINFEQYLKNLSKYQQLRNNMLIETLLFINNNECLHPSNYWDHQEIIGKLESVRKSDKKLGNFINQLIKLEEEEANTNKDHVLQKFNDIIGIDDVLSSDLSIQEANIYPDNYLGDFDSYEIVKKNQCFANEISSIAELQALVHPEQSEIDLEEDLSYPSRKRKSSSLTLGSRKNSKKSNIDAISLSPVNIMPRLELYETSSKRSKKK</sequence>
<evidence type="ECO:0000313" key="2">
    <source>
        <dbReference type="EMBL" id="TID29637.1"/>
    </source>
</evidence>